<evidence type="ECO:0000313" key="4">
    <source>
        <dbReference type="Proteomes" id="UP001177003"/>
    </source>
</evidence>
<gene>
    <name evidence="3" type="ORF">LSALG_LOCUS20102</name>
</gene>
<keyword evidence="4" id="KW-1185">Reference proteome</keyword>
<accession>A0AA35YUI3</accession>
<feature type="compositionally biased region" description="Basic and acidic residues" evidence="1">
    <location>
        <begin position="150"/>
        <end position="164"/>
    </location>
</feature>
<dbReference type="AlphaFoldDB" id="A0AA35YUI3"/>
<sequence length="229" mass="25877">MFAIELHHGGRFIKFLGISYIEGKLDHVDLVDIDEFFVHELDEVMLKLGYEVPLVIYYHYQLPNGDLEFGFRALGNDVDVLSLTQYIKHNMIIKLVDGSQSRRKKLCFNLEHNATFGDQDAQVEIGNQGATIGDQDTEVHEQGQFESEGVGERGGDGGNKRGSEGSEEDSDFLEDEENYVTDVEVDITDFYMNVDLDVEYVDKGKGVEDVNENVDIENIENAKVIDNDE</sequence>
<dbReference type="InterPro" id="IPR058594">
    <property type="entry name" value="PB1-like_dom_pln"/>
</dbReference>
<organism evidence="3 4">
    <name type="scientific">Lactuca saligna</name>
    <name type="common">Willowleaf lettuce</name>
    <dbReference type="NCBI Taxonomy" id="75948"/>
    <lineage>
        <taxon>Eukaryota</taxon>
        <taxon>Viridiplantae</taxon>
        <taxon>Streptophyta</taxon>
        <taxon>Embryophyta</taxon>
        <taxon>Tracheophyta</taxon>
        <taxon>Spermatophyta</taxon>
        <taxon>Magnoliopsida</taxon>
        <taxon>eudicotyledons</taxon>
        <taxon>Gunneridae</taxon>
        <taxon>Pentapetalae</taxon>
        <taxon>asterids</taxon>
        <taxon>campanulids</taxon>
        <taxon>Asterales</taxon>
        <taxon>Asteraceae</taxon>
        <taxon>Cichorioideae</taxon>
        <taxon>Cichorieae</taxon>
        <taxon>Lactucinae</taxon>
        <taxon>Lactuca</taxon>
    </lineage>
</organism>
<feature type="compositionally biased region" description="Acidic residues" evidence="1">
    <location>
        <begin position="165"/>
        <end position="175"/>
    </location>
</feature>
<dbReference type="Proteomes" id="UP001177003">
    <property type="component" value="Chromosome 4"/>
</dbReference>
<feature type="region of interest" description="Disordered" evidence="1">
    <location>
        <begin position="142"/>
        <end position="175"/>
    </location>
</feature>
<proteinExistence type="predicted"/>
<evidence type="ECO:0000313" key="3">
    <source>
        <dbReference type="EMBL" id="CAI9280351.1"/>
    </source>
</evidence>
<reference evidence="3" key="1">
    <citation type="submission" date="2023-04" db="EMBL/GenBank/DDBJ databases">
        <authorList>
            <person name="Vijverberg K."/>
            <person name="Xiong W."/>
            <person name="Schranz E."/>
        </authorList>
    </citation>
    <scope>NUCLEOTIDE SEQUENCE</scope>
</reference>
<evidence type="ECO:0000259" key="2">
    <source>
        <dbReference type="Pfam" id="PF26130"/>
    </source>
</evidence>
<name>A0AA35YUI3_LACSI</name>
<feature type="domain" description="PB1-like" evidence="2">
    <location>
        <begin position="3"/>
        <end position="90"/>
    </location>
</feature>
<dbReference type="EMBL" id="OX465080">
    <property type="protein sequence ID" value="CAI9280351.1"/>
    <property type="molecule type" value="Genomic_DNA"/>
</dbReference>
<dbReference type="Pfam" id="PF26130">
    <property type="entry name" value="PB1-like"/>
    <property type="match status" value="1"/>
</dbReference>
<evidence type="ECO:0000256" key="1">
    <source>
        <dbReference type="SAM" id="MobiDB-lite"/>
    </source>
</evidence>
<protein>
    <recommendedName>
        <fullName evidence="2">PB1-like domain-containing protein</fullName>
    </recommendedName>
</protein>